<proteinExistence type="inferred from homology"/>
<reference evidence="3 5" key="2">
    <citation type="journal article" date="2011" name="Mol. Biol. Evol.">
        <title>Comparative genomic analysis of fruiting body formation in Myxococcales.</title>
        <authorList>
            <person name="Huntley S."/>
            <person name="Hamann N."/>
            <person name="Wegener-Feldbrugge S."/>
            <person name="Treuner-Lange A."/>
            <person name="Kube M."/>
            <person name="Reinhardt R."/>
            <person name="Klages S."/>
            <person name="Muller R."/>
            <person name="Ronning C.M."/>
            <person name="Nierman W.C."/>
            <person name="Sogaard-Andersen L."/>
        </authorList>
    </citation>
    <scope>NUCLEOTIDE SEQUENCE [LARGE SCALE GENOMIC DNA]</scope>
    <source>
        <strain evidence="3 5">DW4/3-1</strain>
    </source>
</reference>
<comment type="subcellular location">
    <subcellularLocation>
        <location evidence="1">Cell inner membrane</location>
        <topology evidence="1">Multi-pass membrane protein</topology>
    </subcellularLocation>
</comment>
<dbReference type="PANTHER" id="PTHR34300:SF2">
    <property type="entry name" value="QUEUOSINE PRECURSOR TRANSPORTER-RELATED"/>
    <property type="match status" value="1"/>
</dbReference>
<evidence type="ECO:0000313" key="5">
    <source>
        <dbReference type="Proteomes" id="UP000001351"/>
    </source>
</evidence>
<dbReference type="InterPro" id="IPR003744">
    <property type="entry name" value="YhhQ"/>
</dbReference>
<evidence type="ECO:0000313" key="3">
    <source>
        <dbReference type="EMBL" id="ADO68791.1"/>
    </source>
</evidence>
<gene>
    <name evidence="3" type="ordered locus">STAUR_0987</name>
    <name evidence="4" type="ORF">STIAU_0687</name>
</gene>
<organism evidence="4 6">
    <name type="scientific">Stigmatella aurantiaca (strain DW4/3-1)</name>
    <dbReference type="NCBI Taxonomy" id="378806"/>
    <lineage>
        <taxon>Bacteria</taxon>
        <taxon>Pseudomonadati</taxon>
        <taxon>Myxococcota</taxon>
        <taxon>Myxococcia</taxon>
        <taxon>Myxococcales</taxon>
        <taxon>Cystobacterineae</taxon>
        <taxon>Archangiaceae</taxon>
        <taxon>Stigmatella</taxon>
    </lineage>
</organism>
<dbReference type="RefSeq" id="WP_002618131.1">
    <property type="nucleotide sequence ID" value="NC_014623.1"/>
</dbReference>
<keyword evidence="1" id="KW-0472">Membrane</keyword>
<feature type="transmembrane region" description="Helical" evidence="1">
    <location>
        <begin position="122"/>
        <end position="141"/>
    </location>
</feature>
<sequence>MKLDTRFRLFVVLAGVFITSLIVGDIIGVKLFEVKLGPILAVMSAGMLPFPVTFLLTDILNEFYGKKAARFVTWVGFGMALFAFAVINIAQGVDWAPLTRAPDYTGTSENSFNNVFGGSQRILIASMIAYLIGQFSDIAIFNLLKRKSNNRFLWLRATGSTLVSQFIDTVVVQIIAWVGVLSTDVIIRIVFTSYVVKLLVAVGLTPLIYAGHAVVERWLGIHPVRLGPDGEPVPEPGDGVLRPEAPGRAA</sequence>
<dbReference type="EMBL" id="CP002271">
    <property type="protein sequence ID" value="ADO68791.1"/>
    <property type="molecule type" value="Genomic_DNA"/>
</dbReference>
<accession>Q08RM4</accession>
<dbReference type="PANTHER" id="PTHR34300">
    <property type="entry name" value="QUEUOSINE PRECURSOR TRANSPORTER-RELATED"/>
    <property type="match status" value="1"/>
</dbReference>
<feature type="transmembrane region" description="Helical" evidence="1">
    <location>
        <begin position="39"/>
        <end position="59"/>
    </location>
</feature>
<keyword evidence="1" id="KW-1003">Cell membrane</keyword>
<dbReference type="Pfam" id="PF02592">
    <property type="entry name" value="Vut_1"/>
    <property type="match status" value="1"/>
</dbReference>
<comment type="similarity">
    <text evidence="1">Belongs to the vitamin uptake transporter (VUT/ECF) (TC 2.A.88) family. Q precursor transporter subfamily.</text>
</comment>
<feature type="transmembrane region" description="Helical" evidence="1">
    <location>
        <begin position="153"/>
        <end position="179"/>
    </location>
</feature>
<dbReference type="PATRIC" id="fig|378806.16.peg.2009"/>
<evidence type="ECO:0000313" key="6">
    <source>
        <dbReference type="Proteomes" id="UP000032702"/>
    </source>
</evidence>
<keyword evidence="5" id="KW-1185">Reference proteome</keyword>
<dbReference type="HAMAP" id="MF_02088">
    <property type="entry name" value="Q_prec_transport"/>
    <property type="match status" value="1"/>
</dbReference>
<keyword evidence="1" id="KW-0813">Transport</keyword>
<dbReference type="OrthoDB" id="7065604at2"/>
<feature type="transmembrane region" description="Helical" evidence="1">
    <location>
        <begin position="71"/>
        <end position="90"/>
    </location>
</feature>
<name>Q08RM4_STIAD</name>
<dbReference type="Proteomes" id="UP000032702">
    <property type="component" value="Unassembled WGS sequence"/>
</dbReference>
<keyword evidence="1" id="KW-0997">Cell inner membrane</keyword>
<evidence type="ECO:0000313" key="4">
    <source>
        <dbReference type="EMBL" id="EAU63139.1"/>
    </source>
</evidence>
<dbReference type="EMBL" id="AAMD01000181">
    <property type="protein sequence ID" value="EAU63139.1"/>
    <property type="molecule type" value="Genomic_DNA"/>
</dbReference>
<dbReference type="HOGENOM" id="CLU_075503_0_0_7"/>
<dbReference type="KEGG" id="sur:STAUR_0987"/>
<dbReference type="AlphaFoldDB" id="Q08RM4"/>
<evidence type="ECO:0000256" key="1">
    <source>
        <dbReference type="HAMAP-Rule" id="MF_02088"/>
    </source>
</evidence>
<feature type="transmembrane region" description="Helical" evidence="1">
    <location>
        <begin position="185"/>
        <end position="209"/>
    </location>
</feature>
<dbReference type="STRING" id="378806.STAUR_0987"/>
<protein>
    <recommendedName>
        <fullName evidence="1">Probable queuosine precursor transporter</fullName>
        <shortName evidence="1">Q precursor transporter</shortName>
    </recommendedName>
</protein>
<dbReference type="Proteomes" id="UP000001351">
    <property type="component" value="Chromosome"/>
</dbReference>
<dbReference type="eggNOG" id="COG1738">
    <property type="taxonomic scope" value="Bacteria"/>
</dbReference>
<reference evidence="4 6" key="1">
    <citation type="submission" date="2006-04" db="EMBL/GenBank/DDBJ databases">
        <authorList>
            <person name="Nierman W.C."/>
        </authorList>
    </citation>
    <scope>NUCLEOTIDE SEQUENCE [LARGE SCALE GENOMIC DNA]</scope>
    <source>
        <strain evidence="4 6">DW4/3-1</strain>
    </source>
</reference>
<dbReference type="GO" id="GO:0005886">
    <property type="term" value="C:plasma membrane"/>
    <property type="evidence" value="ECO:0007669"/>
    <property type="project" value="UniProtKB-SubCell"/>
</dbReference>
<dbReference type="NCBIfam" id="TIGR00697">
    <property type="entry name" value="queuosine precursor transporter"/>
    <property type="match status" value="1"/>
</dbReference>
<comment type="function">
    <text evidence="1">Involved in the import of queuosine (Q) precursors, required for Q precursor salvage.</text>
</comment>
<keyword evidence="1" id="KW-0812">Transmembrane</keyword>
<feature type="transmembrane region" description="Helical" evidence="1">
    <location>
        <begin position="7"/>
        <end position="27"/>
    </location>
</feature>
<keyword evidence="1" id="KW-1133">Transmembrane helix</keyword>
<feature type="region of interest" description="Disordered" evidence="2">
    <location>
        <begin position="229"/>
        <end position="250"/>
    </location>
</feature>
<dbReference type="GO" id="GO:0022857">
    <property type="term" value="F:transmembrane transporter activity"/>
    <property type="evidence" value="ECO:0007669"/>
    <property type="project" value="UniProtKB-UniRule"/>
</dbReference>
<evidence type="ECO:0000256" key="2">
    <source>
        <dbReference type="SAM" id="MobiDB-lite"/>
    </source>
</evidence>